<accession>A0A5N6THZ3</accession>
<dbReference type="EMBL" id="ML742296">
    <property type="protein sequence ID" value="KAE8145988.1"/>
    <property type="molecule type" value="Genomic_DNA"/>
</dbReference>
<sequence>MNFPKSTPRRRLGVQIVTVGVHLSSQLTPTSYTSFTTNVYQTGKPFHTFPLPESVTAEAP</sequence>
<evidence type="ECO:0000313" key="2">
    <source>
        <dbReference type="Proteomes" id="UP000325780"/>
    </source>
</evidence>
<dbReference type="Proteomes" id="UP000325780">
    <property type="component" value="Unassembled WGS sequence"/>
</dbReference>
<protein>
    <submittedName>
        <fullName evidence="1">Uncharacterized protein</fullName>
    </submittedName>
</protein>
<keyword evidence="2" id="KW-1185">Reference proteome</keyword>
<evidence type="ECO:0000313" key="1">
    <source>
        <dbReference type="EMBL" id="KAE8145988.1"/>
    </source>
</evidence>
<gene>
    <name evidence="1" type="ORF">BDV25DRAFT_163432</name>
</gene>
<name>A0A5N6THZ3_ASPAV</name>
<dbReference type="AlphaFoldDB" id="A0A5N6THZ3"/>
<proteinExistence type="predicted"/>
<reference evidence="1 2" key="1">
    <citation type="submission" date="2019-04" db="EMBL/GenBank/DDBJ databases">
        <title>Friends and foes A comparative genomics study of 23 Aspergillus species from section Flavi.</title>
        <authorList>
            <consortium name="DOE Joint Genome Institute"/>
            <person name="Kjaerbolling I."/>
            <person name="Vesth T."/>
            <person name="Frisvad J.C."/>
            <person name="Nybo J.L."/>
            <person name="Theobald S."/>
            <person name="Kildgaard S."/>
            <person name="Isbrandt T."/>
            <person name="Kuo A."/>
            <person name="Sato A."/>
            <person name="Lyhne E.K."/>
            <person name="Kogle M.E."/>
            <person name="Wiebenga A."/>
            <person name="Kun R.S."/>
            <person name="Lubbers R.J."/>
            <person name="Makela M.R."/>
            <person name="Barry K."/>
            <person name="Chovatia M."/>
            <person name="Clum A."/>
            <person name="Daum C."/>
            <person name="Haridas S."/>
            <person name="He G."/>
            <person name="LaButti K."/>
            <person name="Lipzen A."/>
            <person name="Mondo S."/>
            <person name="Riley R."/>
            <person name="Salamov A."/>
            <person name="Simmons B.A."/>
            <person name="Magnuson J.K."/>
            <person name="Henrissat B."/>
            <person name="Mortensen U.H."/>
            <person name="Larsen T.O."/>
            <person name="Devries R.P."/>
            <person name="Grigoriev I.V."/>
            <person name="Machida M."/>
            <person name="Baker S.E."/>
            <person name="Andersen M.R."/>
        </authorList>
    </citation>
    <scope>NUCLEOTIDE SEQUENCE [LARGE SCALE GENOMIC DNA]</scope>
    <source>
        <strain evidence="1 2">IBT 18842</strain>
    </source>
</reference>
<organism evidence="1 2">
    <name type="scientific">Aspergillus avenaceus</name>
    <dbReference type="NCBI Taxonomy" id="36643"/>
    <lineage>
        <taxon>Eukaryota</taxon>
        <taxon>Fungi</taxon>
        <taxon>Dikarya</taxon>
        <taxon>Ascomycota</taxon>
        <taxon>Pezizomycotina</taxon>
        <taxon>Eurotiomycetes</taxon>
        <taxon>Eurotiomycetidae</taxon>
        <taxon>Eurotiales</taxon>
        <taxon>Aspergillaceae</taxon>
        <taxon>Aspergillus</taxon>
        <taxon>Aspergillus subgen. Circumdati</taxon>
    </lineage>
</organism>